<dbReference type="EMBL" id="BONV01000009">
    <property type="protein sequence ID" value="GIG79447.1"/>
    <property type="molecule type" value="Genomic_DNA"/>
</dbReference>
<proteinExistence type="predicted"/>
<accession>A0A8J3LW16</accession>
<name>A0A8J3LW16_9ACTN</name>
<feature type="region of interest" description="Disordered" evidence="1">
    <location>
        <begin position="97"/>
        <end position="123"/>
    </location>
</feature>
<evidence type="ECO:0000313" key="2">
    <source>
        <dbReference type="EMBL" id="GIG79447.1"/>
    </source>
</evidence>
<reference evidence="2 3" key="1">
    <citation type="submission" date="2021-01" db="EMBL/GenBank/DDBJ databases">
        <title>Whole genome shotgun sequence of Planotetraspora kaengkrachanensis NBRC 104272.</title>
        <authorList>
            <person name="Komaki H."/>
            <person name="Tamura T."/>
        </authorList>
    </citation>
    <scope>NUCLEOTIDE SEQUENCE [LARGE SCALE GENOMIC DNA]</scope>
    <source>
        <strain evidence="2 3">NBRC 104272</strain>
    </source>
</reference>
<gene>
    <name evidence="2" type="ORF">Pka01_25740</name>
</gene>
<keyword evidence="3" id="KW-1185">Reference proteome</keyword>
<protein>
    <submittedName>
        <fullName evidence="2">Uncharacterized protein</fullName>
    </submittedName>
</protein>
<comment type="caution">
    <text evidence="2">The sequence shown here is derived from an EMBL/GenBank/DDBJ whole genome shotgun (WGS) entry which is preliminary data.</text>
</comment>
<dbReference type="Proteomes" id="UP000630097">
    <property type="component" value="Unassembled WGS sequence"/>
</dbReference>
<organism evidence="2 3">
    <name type="scientific">Planotetraspora kaengkrachanensis</name>
    <dbReference type="NCBI Taxonomy" id="575193"/>
    <lineage>
        <taxon>Bacteria</taxon>
        <taxon>Bacillati</taxon>
        <taxon>Actinomycetota</taxon>
        <taxon>Actinomycetes</taxon>
        <taxon>Streptosporangiales</taxon>
        <taxon>Streptosporangiaceae</taxon>
        <taxon>Planotetraspora</taxon>
    </lineage>
</organism>
<evidence type="ECO:0000313" key="3">
    <source>
        <dbReference type="Proteomes" id="UP000630097"/>
    </source>
</evidence>
<evidence type="ECO:0000256" key="1">
    <source>
        <dbReference type="SAM" id="MobiDB-lite"/>
    </source>
</evidence>
<sequence length="123" mass="12651">MTSACTRSLRPSPSLSIGVSTHTSWRIQSFLFVENTGWAMPFSKTGPTAAFAVAGAGLAATPVRVAVTARPSAAAAPRADRRLRRAVGAAGPVVRRGMDIGKLSPSDQAPGAGDRPRAKVKGP</sequence>
<dbReference type="AlphaFoldDB" id="A0A8J3LW16"/>